<dbReference type="SMART" id="SM00335">
    <property type="entry name" value="ANX"/>
    <property type="match status" value="4"/>
</dbReference>
<evidence type="ECO:0000313" key="8">
    <source>
        <dbReference type="Proteomes" id="UP000265100"/>
    </source>
</evidence>
<dbReference type="FunFam" id="1.10.220.10:FF:000002">
    <property type="entry name" value="Annexin"/>
    <property type="match status" value="1"/>
</dbReference>
<dbReference type="FunFam" id="1.10.220.10:FF:000022">
    <property type="entry name" value="Annexin A5"/>
    <property type="match status" value="1"/>
</dbReference>
<dbReference type="GO" id="GO:0001786">
    <property type="term" value="F:phosphatidylserine binding"/>
    <property type="evidence" value="ECO:0007669"/>
    <property type="project" value="TreeGrafter"/>
</dbReference>
<keyword evidence="4 6" id="KW-0041">Annexin</keyword>
<evidence type="ECO:0000313" key="7">
    <source>
        <dbReference type="Ensembl" id="ENSACLP00000051169.1"/>
    </source>
</evidence>
<dbReference type="GO" id="GO:0012506">
    <property type="term" value="C:vesicle membrane"/>
    <property type="evidence" value="ECO:0007669"/>
    <property type="project" value="TreeGrafter"/>
</dbReference>
<dbReference type="GO" id="GO:0005737">
    <property type="term" value="C:cytoplasm"/>
    <property type="evidence" value="ECO:0007669"/>
    <property type="project" value="TreeGrafter"/>
</dbReference>
<organism evidence="7 8">
    <name type="scientific">Astatotilapia calliptera</name>
    <name type="common">Eastern happy</name>
    <name type="synonym">Chromis callipterus</name>
    <dbReference type="NCBI Taxonomy" id="8154"/>
    <lineage>
        <taxon>Eukaryota</taxon>
        <taxon>Metazoa</taxon>
        <taxon>Chordata</taxon>
        <taxon>Craniata</taxon>
        <taxon>Vertebrata</taxon>
        <taxon>Euteleostomi</taxon>
        <taxon>Actinopterygii</taxon>
        <taxon>Neopterygii</taxon>
        <taxon>Teleostei</taxon>
        <taxon>Neoteleostei</taxon>
        <taxon>Acanthomorphata</taxon>
        <taxon>Ovalentaria</taxon>
        <taxon>Cichlomorphae</taxon>
        <taxon>Cichliformes</taxon>
        <taxon>Cichlidae</taxon>
        <taxon>African cichlids</taxon>
        <taxon>Pseudocrenilabrinae</taxon>
        <taxon>Haplochromini</taxon>
        <taxon>Astatotilapia</taxon>
    </lineage>
</organism>
<keyword evidence="2 6" id="KW-0677">Repeat</keyword>
<dbReference type="GO" id="GO:0005544">
    <property type="term" value="F:calcium-dependent phospholipid binding"/>
    <property type="evidence" value="ECO:0007669"/>
    <property type="project" value="UniProtKB-KW"/>
</dbReference>
<dbReference type="GeneTree" id="ENSGT00940000155988"/>
<evidence type="ECO:0000256" key="1">
    <source>
        <dbReference type="ARBA" id="ARBA00007831"/>
    </source>
</evidence>
<keyword evidence="5 6" id="KW-0111">Calcium/phospholipid-binding</keyword>
<dbReference type="PROSITE" id="PS51897">
    <property type="entry name" value="ANNEXIN_2"/>
    <property type="match status" value="4"/>
</dbReference>
<evidence type="ECO:0000256" key="2">
    <source>
        <dbReference type="ARBA" id="ARBA00022737"/>
    </source>
</evidence>
<dbReference type="InterPro" id="IPR018252">
    <property type="entry name" value="Annexin_repeat_CS"/>
</dbReference>
<dbReference type="GO" id="GO:0005634">
    <property type="term" value="C:nucleus"/>
    <property type="evidence" value="ECO:0007669"/>
    <property type="project" value="TreeGrafter"/>
</dbReference>
<dbReference type="Proteomes" id="UP000265100">
    <property type="component" value="Chromosome 6"/>
</dbReference>
<evidence type="ECO:0000256" key="3">
    <source>
        <dbReference type="ARBA" id="ARBA00022837"/>
    </source>
</evidence>
<reference evidence="7" key="1">
    <citation type="submission" date="2018-05" db="EMBL/GenBank/DDBJ databases">
        <authorList>
            <person name="Datahose"/>
        </authorList>
    </citation>
    <scope>NUCLEOTIDE SEQUENCE</scope>
</reference>
<reference evidence="7" key="2">
    <citation type="submission" date="2025-08" db="UniProtKB">
        <authorList>
            <consortium name="Ensembl"/>
        </authorList>
    </citation>
    <scope>IDENTIFICATION</scope>
</reference>
<sequence length="287" mass="31359">MLQANRGTVKPSANFSASADAEVLHKAMKGLGTDEDAILQLVTARSNAQRQEIKASFKTLYGKDLIDDLKGELGGKFETLIVALMTPPITYDVTSLRNAIKGAGTDEKVLVEILASRTSQQVKQIVAAYKQGNTCTDTHKLDNALFKAGEQKFGTDEQSFVTILGNRSAEHLRKVFDAYMKLSGYEIEESIKRETSGNLKDLLLAVVKCARSVPAYFAETLYYAMKGAGTDDNTLIRVMVTRSEVDLLDIRAQFRRLFACSLHSMIKGDAGGDYRKALLALCGGDDA</sequence>
<evidence type="ECO:0000256" key="4">
    <source>
        <dbReference type="ARBA" id="ARBA00023216"/>
    </source>
</evidence>
<dbReference type="PRINTS" id="PR00196">
    <property type="entry name" value="ANNEXIN"/>
</dbReference>
<comment type="similarity">
    <text evidence="1 6">Belongs to the annexin family.</text>
</comment>
<dbReference type="Gene3D" id="1.10.220.10">
    <property type="entry name" value="Annexin"/>
    <property type="match status" value="4"/>
</dbReference>
<dbReference type="PANTHER" id="PTHR10502:SF26">
    <property type="entry name" value="ANNEXIN A5"/>
    <property type="match status" value="1"/>
</dbReference>
<dbReference type="Pfam" id="PF00191">
    <property type="entry name" value="Annexin"/>
    <property type="match status" value="4"/>
</dbReference>
<name>A0AAX7T2R0_ASTCA</name>
<evidence type="ECO:0000256" key="6">
    <source>
        <dbReference type="RuleBase" id="RU003540"/>
    </source>
</evidence>
<reference evidence="7" key="3">
    <citation type="submission" date="2025-09" db="UniProtKB">
        <authorList>
            <consortium name="Ensembl"/>
        </authorList>
    </citation>
    <scope>IDENTIFICATION</scope>
</reference>
<dbReference type="Ensembl" id="ENSACLT00000047972.1">
    <property type="protein sequence ID" value="ENSACLP00000051169.1"/>
    <property type="gene ID" value="ENSACLG00000026414.2"/>
</dbReference>
<dbReference type="GO" id="GO:0005886">
    <property type="term" value="C:plasma membrane"/>
    <property type="evidence" value="ECO:0007669"/>
    <property type="project" value="TreeGrafter"/>
</dbReference>
<comment type="domain">
    <text evidence="6">A pair of annexin repeats may form one binding site for calcium and phospholipid.</text>
</comment>
<dbReference type="PROSITE" id="PS00223">
    <property type="entry name" value="ANNEXIN_1"/>
    <property type="match status" value="2"/>
</dbReference>
<dbReference type="GO" id="GO:0005509">
    <property type="term" value="F:calcium ion binding"/>
    <property type="evidence" value="ECO:0007669"/>
    <property type="project" value="InterPro"/>
</dbReference>
<dbReference type="InterPro" id="IPR018502">
    <property type="entry name" value="Annexin_repeat"/>
</dbReference>
<keyword evidence="3 6" id="KW-0106">Calcium</keyword>
<evidence type="ECO:0000256" key="5">
    <source>
        <dbReference type="ARBA" id="ARBA00023302"/>
    </source>
</evidence>
<protein>
    <recommendedName>
        <fullName evidence="6">Annexin</fullName>
    </recommendedName>
</protein>
<dbReference type="InterPro" id="IPR037104">
    <property type="entry name" value="Annexin_sf"/>
</dbReference>
<dbReference type="AlphaFoldDB" id="A0AAX7T2R0"/>
<dbReference type="SUPFAM" id="SSF47874">
    <property type="entry name" value="Annexin"/>
    <property type="match status" value="1"/>
</dbReference>
<dbReference type="FunFam" id="1.10.220.10:FF:000004">
    <property type="entry name" value="Annexin"/>
    <property type="match status" value="1"/>
</dbReference>
<proteinExistence type="inferred from homology"/>
<keyword evidence="8" id="KW-1185">Reference proteome</keyword>
<dbReference type="InterPro" id="IPR001464">
    <property type="entry name" value="Annexin"/>
</dbReference>
<accession>A0AAX7T2R0</accession>
<dbReference type="PANTHER" id="PTHR10502">
    <property type="entry name" value="ANNEXIN"/>
    <property type="match status" value="1"/>
</dbReference>